<dbReference type="InterPro" id="IPR016570">
    <property type="entry name" value="UCP010361"/>
</dbReference>
<reference evidence="10 12" key="1">
    <citation type="submission" date="2020-08" db="EMBL/GenBank/DDBJ databases">
        <title>Sequencing the genomes of 1000 actinobacteria strains.</title>
        <authorList>
            <person name="Klenk H.-P."/>
        </authorList>
    </citation>
    <scope>NUCLEOTIDE SEQUENCE [LARGE SCALE GENOMIC DNA]</scope>
    <source>
        <strain evidence="10 12">DSM 105498</strain>
    </source>
</reference>
<evidence type="ECO:0000313" key="11">
    <source>
        <dbReference type="EMBL" id="MBB3045717.1"/>
    </source>
</evidence>
<evidence type="ECO:0000256" key="3">
    <source>
        <dbReference type="ARBA" id="ARBA00022679"/>
    </source>
</evidence>
<keyword evidence="6 9" id="KW-0472">Membrane</keyword>
<feature type="transmembrane region" description="Helical" evidence="9">
    <location>
        <begin position="335"/>
        <end position="355"/>
    </location>
</feature>
<feature type="transmembrane region" description="Helical" evidence="9">
    <location>
        <begin position="401"/>
        <end position="420"/>
    </location>
</feature>
<dbReference type="EMBL" id="JACHWR010000019">
    <property type="protein sequence ID" value="MBB3045702.1"/>
    <property type="molecule type" value="Genomic_DNA"/>
</dbReference>
<dbReference type="RefSeq" id="WP_183595657.1">
    <property type="nucleotide sequence ID" value="NZ_JACHWR010000019.1"/>
</dbReference>
<accession>A0A7W4W2H0</accession>
<evidence type="ECO:0000256" key="1">
    <source>
        <dbReference type="ARBA" id="ARBA00004651"/>
    </source>
</evidence>
<evidence type="ECO:0000256" key="8">
    <source>
        <dbReference type="SAM" id="MobiDB-lite"/>
    </source>
</evidence>
<feature type="transmembrane region" description="Helical" evidence="9">
    <location>
        <begin position="40"/>
        <end position="60"/>
    </location>
</feature>
<dbReference type="PIRSF" id="PIRSF010361">
    <property type="entry name" value="UCP010361"/>
    <property type="match status" value="1"/>
</dbReference>
<evidence type="ECO:0000256" key="5">
    <source>
        <dbReference type="ARBA" id="ARBA00022989"/>
    </source>
</evidence>
<dbReference type="Proteomes" id="UP000589626">
    <property type="component" value="Unassembled WGS sequence"/>
</dbReference>
<feature type="transmembrane region" description="Helical" evidence="9">
    <location>
        <begin position="361"/>
        <end position="380"/>
    </location>
</feature>
<organism evidence="10 12">
    <name type="scientific">Nocardioides soli</name>
    <dbReference type="NCBI Taxonomy" id="1036020"/>
    <lineage>
        <taxon>Bacteria</taxon>
        <taxon>Bacillati</taxon>
        <taxon>Actinomycetota</taxon>
        <taxon>Actinomycetes</taxon>
        <taxon>Propionibacteriales</taxon>
        <taxon>Nocardioidaceae</taxon>
        <taxon>Nocardioides</taxon>
    </lineage>
</organism>
<evidence type="ECO:0000256" key="7">
    <source>
        <dbReference type="ARBA" id="ARBA00024033"/>
    </source>
</evidence>
<feature type="transmembrane region" description="Helical" evidence="9">
    <location>
        <begin position="196"/>
        <end position="226"/>
    </location>
</feature>
<evidence type="ECO:0000313" key="12">
    <source>
        <dbReference type="Proteomes" id="UP000589626"/>
    </source>
</evidence>
<gene>
    <name evidence="10" type="ORF">FHU40_005562</name>
    <name evidence="11" type="ORF">FHU40_005577</name>
</gene>
<name>A0A7W4W2H0_9ACTN</name>
<comment type="similarity">
    <text evidence="7">Belongs to the glycosyltransferase 87 family.</text>
</comment>
<dbReference type="GO" id="GO:0016758">
    <property type="term" value="F:hexosyltransferase activity"/>
    <property type="evidence" value="ECO:0007669"/>
    <property type="project" value="InterPro"/>
</dbReference>
<dbReference type="Pfam" id="PF09594">
    <property type="entry name" value="GT87"/>
    <property type="match status" value="1"/>
</dbReference>
<dbReference type="InterPro" id="IPR018584">
    <property type="entry name" value="GT87"/>
</dbReference>
<feature type="transmembrane region" description="Helical" evidence="9">
    <location>
        <begin position="232"/>
        <end position="260"/>
    </location>
</feature>
<keyword evidence="4 9" id="KW-0812">Transmembrane</keyword>
<keyword evidence="3" id="KW-0808">Transferase</keyword>
<comment type="caution">
    <text evidence="10">The sequence shown here is derived from an EMBL/GenBank/DDBJ whole genome shotgun (WGS) entry which is preliminary data.</text>
</comment>
<keyword evidence="12" id="KW-1185">Reference proteome</keyword>
<protein>
    <submittedName>
        <fullName evidence="10">Putative membrane protein</fullName>
    </submittedName>
</protein>
<sequence>MAAPVGDRAWVDPTTDDAVVTTLSEGVGGPIGTRAGRHPWWTPVRVLLALTALCLALGMFQKAGCYDNTWQDGQSRYSQMCYSDLPYLYTGRGFAELNWPYSDDHQVRDRFEVMEYPVGISYWAWGTAWVTHWITGSPDLEPRYAADTATVAGWPEVHREIRAFVIVNAIGFAVLALLCTWLLAGVNPRRPWDAVAFALSPALLLTGLVNWDLVAVVFVAGALWAWARDRALLTGVLIGLGTATKLYPLFLLGGVLVICLRERRYRPFGLTLAGAVGAWIAANLPALLTGPAEWKVFWTFNSDRGADLGSVWLVVQQAMDTVPDPFSFDPHTINLASWIFFGAWCVGVAALGLTSPSTPRLAQLGFLIVAGFLLVNKVYSPQYVLWLLPLAVLARPRWRDLLIWQAGEVLYFAAVWWYLGGYLAPAAGGDSGFYWAAILLRTAAELYLVAMVARDLWQPRRDPVWRTRIPRFTGDSGTSRPMQRLRSDSSA</sequence>
<dbReference type="AlphaFoldDB" id="A0A7W4W2H0"/>
<evidence type="ECO:0000313" key="10">
    <source>
        <dbReference type="EMBL" id="MBB3045702.1"/>
    </source>
</evidence>
<feature type="transmembrane region" description="Helical" evidence="9">
    <location>
        <begin position="432"/>
        <end position="453"/>
    </location>
</feature>
<comment type="subcellular location">
    <subcellularLocation>
        <location evidence="1">Cell membrane</location>
        <topology evidence="1">Multi-pass membrane protein</topology>
    </subcellularLocation>
</comment>
<evidence type="ECO:0000256" key="6">
    <source>
        <dbReference type="ARBA" id="ARBA00023136"/>
    </source>
</evidence>
<keyword evidence="2" id="KW-1003">Cell membrane</keyword>
<keyword evidence="5 9" id="KW-1133">Transmembrane helix</keyword>
<proteinExistence type="inferred from homology"/>
<evidence type="ECO:0000256" key="9">
    <source>
        <dbReference type="SAM" id="Phobius"/>
    </source>
</evidence>
<feature type="region of interest" description="Disordered" evidence="8">
    <location>
        <begin position="468"/>
        <end position="491"/>
    </location>
</feature>
<feature type="transmembrane region" description="Helical" evidence="9">
    <location>
        <begin position="163"/>
        <end position="184"/>
    </location>
</feature>
<dbReference type="EMBL" id="JACHWR010000020">
    <property type="protein sequence ID" value="MBB3045717.1"/>
    <property type="molecule type" value="Genomic_DNA"/>
</dbReference>
<dbReference type="GO" id="GO:0005886">
    <property type="term" value="C:plasma membrane"/>
    <property type="evidence" value="ECO:0007669"/>
    <property type="project" value="UniProtKB-SubCell"/>
</dbReference>
<evidence type="ECO:0000256" key="2">
    <source>
        <dbReference type="ARBA" id="ARBA00022475"/>
    </source>
</evidence>
<evidence type="ECO:0000256" key="4">
    <source>
        <dbReference type="ARBA" id="ARBA00022692"/>
    </source>
</evidence>